<evidence type="ECO:0000256" key="4">
    <source>
        <dbReference type="PIRNR" id="PIRNR000185"/>
    </source>
</evidence>
<feature type="binding site" evidence="6">
    <location>
        <position position="190"/>
    </location>
    <ligand>
        <name>NAD(+)</name>
        <dbReference type="ChEBI" id="CHEBI:57540"/>
    </ligand>
</feature>
<gene>
    <name evidence="10" type="ORF">KIY12_00465</name>
</gene>
<feature type="binding site" evidence="6">
    <location>
        <position position="221"/>
    </location>
    <ligand>
        <name>NAD(+)</name>
        <dbReference type="ChEBI" id="CHEBI:57540"/>
    </ligand>
</feature>
<keyword evidence="3 4" id="KW-0560">Oxidoreductase</keyword>
<keyword evidence="6" id="KW-0520">NAD</keyword>
<evidence type="ECO:0000259" key="9">
    <source>
        <dbReference type="SMART" id="SM00839"/>
    </source>
</evidence>
<dbReference type="PIRSF" id="PIRSF000185">
    <property type="entry name" value="Glu_DH"/>
    <property type="match status" value="1"/>
</dbReference>
<dbReference type="InterPro" id="IPR033524">
    <property type="entry name" value="Glu/Leu/Phe/Val_DH_AS"/>
</dbReference>
<dbReference type="PRINTS" id="PR00082">
    <property type="entry name" value="GLFDHDRGNASE"/>
</dbReference>
<evidence type="ECO:0000313" key="11">
    <source>
        <dbReference type="Proteomes" id="UP000750197"/>
    </source>
</evidence>
<feature type="binding site" evidence="6">
    <location>
        <position position="94"/>
    </location>
    <ligand>
        <name>substrate</name>
    </ligand>
</feature>
<evidence type="ECO:0000256" key="8">
    <source>
        <dbReference type="RuleBase" id="RU004417"/>
    </source>
</evidence>
<evidence type="ECO:0000313" key="10">
    <source>
        <dbReference type="EMBL" id="MBX8643197.1"/>
    </source>
</evidence>
<comment type="subunit">
    <text evidence="2">Homohexamer.</text>
</comment>
<dbReference type="InterPro" id="IPR046346">
    <property type="entry name" value="Aminoacid_DH-like_N_sf"/>
</dbReference>
<name>A0A8J8CD28_9ARCH</name>
<dbReference type="InterPro" id="IPR014362">
    <property type="entry name" value="Glu_DH"/>
</dbReference>
<dbReference type="Gene3D" id="3.40.50.10860">
    <property type="entry name" value="Leucine Dehydrogenase, chain A, domain 1"/>
    <property type="match status" value="1"/>
</dbReference>
<dbReference type="SMART" id="SM00839">
    <property type="entry name" value="ELFV_dehydrog"/>
    <property type="match status" value="1"/>
</dbReference>
<dbReference type="PANTHER" id="PTHR11606">
    <property type="entry name" value="GLUTAMATE DEHYDROGENASE"/>
    <property type="match status" value="1"/>
</dbReference>
<evidence type="ECO:0000256" key="5">
    <source>
        <dbReference type="PIRSR" id="PIRSR000185-1"/>
    </source>
</evidence>
<dbReference type="Gene3D" id="3.40.50.720">
    <property type="entry name" value="NAD(P)-binding Rossmann-like Domain"/>
    <property type="match status" value="1"/>
</dbReference>
<feature type="site" description="Important for catalysis" evidence="7">
    <location>
        <position position="146"/>
    </location>
</feature>
<dbReference type="GO" id="GO:0000166">
    <property type="term" value="F:nucleotide binding"/>
    <property type="evidence" value="ECO:0007669"/>
    <property type="project" value="UniProtKB-KW"/>
</dbReference>
<dbReference type="CDD" id="cd01076">
    <property type="entry name" value="NAD_bind_1_Glu_DH"/>
    <property type="match status" value="1"/>
</dbReference>
<dbReference type="InterPro" id="IPR006097">
    <property type="entry name" value="Glu/Leu/Phe/Val/Trp_DH_dimer"/>
</dbReference>
<dbReference type="FunFam" id="3.40.50.10860:FF:000003">
    <property type="entry name" value="Glutamate dehydrogenase"/>
    <property type="match status" value="1"/>
</dbReference>
<dbReference type="SUPFAM" id="SSF53223">
    <property type="entry name" value="Aminoacid dehydrogenase-like, N-terminal domain"/>
    <property type="match status" value="1"/>
</dbReference>
<organism evidence="10 11">
    <name type="scientific">Candidatus Sysuiplasma superficiale</name>
    <dbReference type="NCBI Taxonomy" id="2823368"/>
    <lineage>
        <taxon>Archaea</taxon>
        <taxon>Methanobacteriati</taxon>
        <taxon>Thermoplasmatota</taxon>
        <taxon>Thermoplasmata</taxon>
        <taxon>Candidatus Sysuiplasmatales</taxon>
        <taxon>Candidatus Sysuiplasmataceae</taxon>
        <taxon>Candidatus Sysuiplasma</taxon>
    </lineage>
</organism>
<dbReference type="Pfam" id="PF02812">
    <property type="entry name" value="ELFV_dehydrog_N"/>
    <property type="match status" value="1"/>
</dbReference>
<protein>
    <recommendedName>
        <fullName evidence="4">Glutamate dehydrogenase</fullName>
    </recommendedName>
</protein>
<feature type="binding site" evidence="6">
    <location>
        <position position="350"/>
    </location>
    <ligand>
        <name>substrate</name>
    </ligand>
</feature>
<proteinExistence type="inferred from homology"/>
<dbReference type="EMBL" id="JAHEAC010000001">
    <property type="protein sequence ID" value="MBX8643197.1"/>
    <property type="molecule type" value="Genomic_DNA"/>
</dbReference>
<evidence type="ECO:0000256" key="1">
    <source>
        <dbReference type="ARBA" id="ARBA00006382"/>
    </source>
</evidence>
<comment type="caution">
    <text evidence="10">The sequence shown here is derived from an EMBL/GenBank/DDBJ whole genome shotgun (WGS) entry which is preliminary data.</text>
</comment>
<dbReference type="PROSITE" id="PS00074">
    <property type="entry name" value="GLFV_DEHYDROGENASE"/>
    <property type="match status" value="1"/>
</dbReference>
<dbReference type="PANTHER" id="PTHR11606:SF13">
    <property type="entry name" value="GLUTAMATE DEHYDROGENASE 1, MITOCHONDRIAL"/>
    <property type="match status" value="1"/>
</dbReference>
<feature type="domain" description="Glutamate/phenylalanine/leucine/valine/L-tryptophan dehydrogenase C-terminal" evidence="9">
    <location>
        <begin position="183"/>
        <end position="414"/>
    </location>
</feature>
<dbReference type="Proteomes" id="UP000750197">
    <property type="component" value="Unassembled WGS sequence"/>
</dbReference>
<dbReference type="InterPro" id="IPR006095">
    <property type="entry name" value="Glu/Leu/Phe/Val/Trp_DH"/>
</dbReference>
<sequence length="417" mass="45866">MAEQLDQFEIAVEQIKKAAKILNLDRGMVEILTHPKRELTVNFPVRMDDDSVRVFTGYRVQYNYSRGPCKGGVRYHPNVTLNEVRALAAWMTWKTAVVNLPYGGAKGGVVVDPKKLSRNELERLTRRYTSEISIIIGPEKDIPAPDVYTDSQTMAWMMDTFSMIKGYSVPGVVTGKPLSVGGSEGRGEATARGAMYVARAAAETAGLDTRKATVAVQGFGNAGSIGARLFRSELGAKIVAISDSKGAIYNKDGIDIPKLEQYKARTGSVVNFPGTKNMSNEELLTLDVDILVPAALENQITEKNASKIKAKMIVEEANGPTTPKADEILFENDVMLLPDVLANAGGVTVSYFEWVQDIQSFFWSLDEVNQKLERVMTSAYRDILPISQKENIDMRTAAYAYAVKKVVDAHTARGLWP</sequence>
<evidence type="ECO:0000256" key="2">
    <source>
        <dbReference type="ARBA" id="ARBA00011643"/>
    </source>
</evidence>
<feature type="active site" description="Proton donor" evidence="5">
    <location>
        <position position="106"/>
    </location>
</feature>
<dbReference type="GO" id="GO:0004352">
    <property type="term" value="F:glutamate dehydrogenase (NAD+) activity"/>
    <property type="evidence" value="ECO:0007669"/>
    <property type="project" value="TreeGrafter"/>
</dbReference>
<keyword evidence="6" id="KW-0547">Nucleotide-binding</keyword>
<reference evidence="10" key="1">
    <citation type="submission" date="2021-05" db="EMBL/GenBank/DDBJ databases">
        <title>Genomic insights into ecological role and evolution of a novel Thermoplasmata order Candidatus Sysuiplasmatales.</title>
        <authorList>
            <person name="Yuan Y."/>
        </authorList>
    </citation>
    <scope>NUCLEOTIDE SEQUENCE</scope>
    <source>
        <strain evidence="10">TUT19-bin139</strain>
    </source>
</reference>
<dbReference type="InterPro" id="IPR033922">
    <property type="entry name" value="NAD_bind_Glu_DH"/>
</dbReference>
<evidence type="ECO:0000256" key="3">
    <source>
        <dbReference type="ARBA" id="ARBA00023002"/>
    </source>
</evidence>
<dbReference type="SUPFAM" id="SSF51735">
    <property type="entry name" value="NAD(P)-binding Rossmann-fold domains"/>
    <property type="match status" value="1"/>
</dbReference>
<evidence type="ECO:0000256" key="6">
    <source>
        <dbReference type="PIRSR" id="PIRSR000185-2"/>
    </source>
</evidence>
<dbReference type="InterPro" id="IPR036291">
    <property type="entry name" value="NAD(P)-bd_dom_sf"/>
</dbReference>
<dbReference type="InterPro" id="IPR006096">
    <property type="entry name" value="Glu/Leu/Phe/Val/Trp_DH_C"/>
</dbReference>
<dbReference type="GO" id="GO:0006538">
    <property type="term" value="P:L-glutamate catabolic process"/>
    <property type="evidence" value="ECO:0007669"/>
    <property type="project" value="TreeGrafter"/>
</dbReference>
<feature type="binding site" evidence="6">
    <location>
        <position position="70"/>
    </location>
    <ligand>
        <name>substrate</name>
    </ligand>
</feature>
<evidence type="ECO:0000256" key="7">
    <source>
        <dbReference type="PIRSR" id="PIRSR000185-3"/>
    </source>
</evidence>
<comment type="similarity">
    <text evidence="1 4 8">Belongs to the Glu/Leu/Phe/Val dehydrogenases family.</text>
</comment>
<accession>A0A8J8CD28</accession>
<dbReference type="AlphaFoldDB" id="A0A8J8CD28"/>
<dbReference type="Pfam" id="PF00208">
    <property type="entry name" value="ELFV_dehydrog"/>
    <property type="match status" value="1"/>
</dbReference>